<dbReference type="EMBL" id="CP012154">
    <property type="protein sequence ID" value="AKS43269.1"/>
    <property type="molecule type" value="Genomic_DNA"/>
</dbReference>
<protein>
    <submittedName>
        <fullName evidence="1">Uncharacterized protein</fullName>
    </submittedName>
</protein>
<sequence length="636" mass="68662">MTSFIVRATVRPILSIVLSITGFSTPALAAVDGSTSGSTTITLTGQTKNPSLANASVEISAAGNTTATGTADEFGAYSIDFDCSDPAGLVTVRMRGTGDQIHVGAARIVHSCAYLTANADAQQIFRVGPVTPFSTALYAVVDWTLSDFEGLSPPWSEPQLAPYRFALQSRYAVEAMIGLAFLNRSSFPLPPGADDSLDVALDRALLAQLNSEINATATSVDFDAALDPFMNNPSLYRPTQLPDSRVEIGSYCVGLMVSCPWLMTVQSDLTGSYGLSMAGGAAAFTLRDRDDLVFPSRMESAPGALRAIRAERGDGEPLQSLFNAVLIGDEQIERRVEIDWRDVREVDASEYLTLVGLSERIVWRYPNNPEIPEEVFDSRRPTYYPGYFGVSELLPWPVPTDGEQWILEFKDPSPAPEFPNNIYYSDRVTFSSSGTATLERIGATMQWSVSQGVLILEGGGLQTHEYRLVSGDWANAYAATVLRISDGGTPTGTSNVGAFPSPDTAPFLTENVAGRYASLAFRHLLYPGFPGGDTGFFTFVLEPGGVGWSATLSNPTDPEPANSVALTWLVNARGEIEIKQDPGSGFSISRSWTFLKETNGQDIHVLEVGPVSRFEDPGYTVPFAPGRLNVYRKLPL</sequence>
<proteinExistence type="predicted"/>
<name>A0A0K0Y004_9GAMM</name>
<gene>
    <name evidence="1" type="ORF">WM2015_2912</name>
</gene>
<organism evidence="1 2">
    <name type="scientific">Wenzhouxiangella marina</name>
    <dbReference type="NCBI Taxonomy" id="1579979"/>
    <lineage>
        <taxon>Bacteria</taxon>
        <taxon>Pseudomonadati</taxon>
        <taxon>Pseudomonadota</taxon>
        <taxon>Gammaproteobacteria</taxon>
        <taxon>Chromatiales</taxon>
        <taxon>Wenzhouxiangellaceae</taxon>
        <taxon>Wenzhouxiangella</taxon>
    </lineage>
</organism>
<dbReference type="PATRIC" id="fig|1579979.3.peg.2978"/>
<dbReference type="Proteomes" id="UP000066624">
    <property type="component" value="Chromosome"/>
</dbReference>
<evidence type="ECO:0000313" key="2">
    <source>
        <dbReference type="Proteomes" id="UP000066624"/>
    </source>
</evidence>
<reference evidence="1 2" key="1">
    <citation type="submission" date="2015-07" db="EMBL/GenBank/DDBJ databases">
        <authorList>
            <person name="Noorani M."/>
        </authorList>
    </citation>
    <scope>NUCLEOTIDE SEQUENCE [LARGE SCALE GENOMIC DNA]</scope>
    <source>
        <strain evidence="1 2">KCTC 42284</strain>
    </source>
</reference>
<dbReference type="KEGG" id="wma:WM2015_2912"/>
<dbReference type="AlphaFoldDB" id="A0A0K0Y004"/>
<dbReference type="STRING" id="1579979.WM2015_2912"/>
<keyword evidence="2" id="KW-1185">Reference proteome</keyword>
<accession>A0A0K0Y004</accession>
<dbReference type="RefSeq" id="WP_049726768.1">
    <property type="nucleotide sequence ID" value="NZ_CP012154.1"/>
</dbReference>
<evidence type="ECO:0000313" key="1">
    <source>
        <dbReference type="EMBL" id="AKS43269.1"/>
    </source>
</evidence>